<dbReference type="InterPro" id="IPR015819">
    <property type="entry name" value="Lipid_transp_b-sht_shell"/>
</dbReference>
<evidence type="ECO:0000256" key="5">
    <source>
        <dbReference type="PROSITE-ProRule" id="PRU00557"/>
    </source>
</evidence>
<evidence type="ECO:0000256" key="3">
    <source>
        <dbReference type="ARBA" id="ARBA00023157"/>
    </source>
</evidence>
<evidence type="ECO:0000259" key="9">
    <source>
        <dbReference type="PROSITE" id="PS51233"/>
    </source>
</evidence>
<evidence type="ECO:0000256" key="1">
    <source>
        <dbReference type="ARBA" id="ARBA00022729"/>
    </source>
</evidence>
<protein>
    <recommendedName>
        <fullName evidence="12">Vitellogenin-1</fullName>
    </recommendedName>
</protein>
<dbReference type="FunFam" id="1.25.10.20:FF:000003">
    <property type="entry name" value="Vitellogenin C"/>
    <property type="match status" value="1"/>
</dbReference>
<dbReference type="GO" id="GO:0045735">
    <property type="term" value="F:nutrient reservoir activity"/>
    <property type="evidence" value="ECO:0007669"/>
    <property type="project" value="UniProtKB-KW"/>
</dbReference>
<evidence type="ECO:0000256" key="7">
    <source>
        <dbReference type="SAM" id="SignalP"/>
    </source>
</evidence>
<dbReference type="SMART" id="SM01169">
    <property type="entry name" value="DUF1943"/>
    <property type="match status" value="1"/>
</dbReference>
<dbReference type="Gene3D" id="2.20.80.10">
    <property type="entry name" value="Lipovitellin-phosvitin complex, chain A, domain 4"/>
    <property type="match status" value="1"/>
</dbReference>
<keyword evidence="11" id="KW-1185">Reference proteome</keyword>
<dbReference type="InterPro" id="IPR001846">
    <property type="entry name" value="VWF_type-D"/>
</dbReference>
<dbReference type="SMART" id="SM00638">
    <property type="entry name" value="LPD_N"/>
    <property type="match status" value="1"/>
</dbReference>
<feature type="signal peptide" evidence="7">
    <location>
        <begin position="1"/>
        <end position="17"/>
    </location>
</feature>
<feature type="domain" description="Vitellogenin" evidence="8">
    <location>
        <begin position="18"/>
        <end position="745"/>
    </location>
</feature>
<organism evidence="10 11">
    <name type="scientific">Daphnia galeata</name>
    <dbReference type="NCBI Taxonomy" id="27404"/>
    <lineage>
        <taxon>Eukaryota</taxon>
        <taxon>Metazoa</taxon>
        <taxon>Ecdysozoa</taxon>
        <taxon>Arthropoda</taxon>
        <taxon>Crustacea</taxon>
        <taxon>Branchiopoda</taxon>
        <taxon>Diplostraca</taxon>
        <taxon>Cladocera</taxon>
        <taxon>Anomopoda</taxon>
        <taxon>Daphniidae</taxon>
        <taxon>Daphnia</taxon>
    </lineage>
</organism>
<dbReference type="PROSITE" id="PS51233">
    <property type="entry name" value="VWFD"/>
    <property type="match status" value="1"/>
</dbReference>
<dbReference type="PANTHER" id="PTHR23345">
    <property type="entry name" value="VITELLOGENIN-RELATED"/>
    <property type="match status" value="1"/>
</dbReference>
<accession>A0A8J2WLZ7</accession>
<dbReference type="OrthoDB" id="160294at2759"/>
<comment type="caution">
    <text evidence="5">Lacks conserved residue(s) required for the propagation of feature annotation.</text>
</comment>
<sequence length="1872" mass="209855">MGKLQSSLAALLCLTLGFEPGTQYEYKYVGRSAAGIYTLKQQNAVIELQSRVIVQSIDENTIVVKLADGRLKRNGNFVENPYFKGEYSETGYMTKPGHPEEIEGVEDQLVDLEHFGTPFVVKHNKGSFTGIEIDSEEPLWIVNYKKSIASQLQLDITGVRRDGVFSYESIYEEEETKTFTLFEDSITGDCSTTIAVTRLPLSQVHVSDAFKLRSWDAICKDKPVYKIVKTKDYNRCQNNPVWSTANPATHGCEFGKANCGDFMKRSTVFKYIACGEAWPKVTYVHASGFSDLIAQPFATETDALTNSVIIDWSLEKKESFDSRFATPSSPKEYKTLSYIWGDFNQLNHDGTPAQPNLVDAYITSPLPVSTLHKNIIAALRTVAKDLKETPDSGKDNIERLAVIGHVIPMFSLDELKDLWHEVKNLDYATMTLFVDCIVQSGSNPAVMLIKELVETEQITGTKATWALAAIGYFAKTPTRQLLHELINLLKSVPIQSNIELKQTTLTTIADLLHHVCGSRFLAAKKYPVSVMGNFCDRKDSVIIDEFLPLLTKELESSESTVDRIVALAAFGSLGVEEIVPILMPIIRGTAGKYDDTAERVRAILSLHRVVFMVPEKIHPILVSLAGNVAERPEVRMAALGLLFMSNAPQSLWQKFASSTWFEPSRQFASFTHSLIGSMVNMPPSVPFFEELIEKASVAWPMVKPAPFGLPYSFADIRSSYLDEGIAVMMHTPSYRVSDEHWPVYMANRYYYQLGPFSADAGSVYLWNYNMSEVWQNIFGKLFGRLTNKYESASSGRARESIGNMKGIWDALNATSRPADKRAGLLHINLMGSVNRFINLEKFEESIPALMTEAMKYQSRPYEVSVTKYRMLAEYNVRFPTMLGFPMRFLATLPILVSMQGNMKGDGKGGINSDVAAELSWKLSSEIRVELPFNGNYIATGVDVRVDSRAPKELNFNYHPNSQIKVTWTPGNKVTDLLYYHVKPYTVSRNLADSIKPTFEDQATNIISVTKYPTKRDFPLGDRFGVNVKFMEHSEVKFADKLTWMQWFQKWDINGWSNLGFVPMEVHNRKYVLRYEPSGTRARTVSAYFQYQYATKTCQHTVVYDSEATKSRTPSEPEILFTTPIAPEFRTVFGRVFKNLESGNAHLVRSGMVTEQKDGTFFFFNATIGLSKNAWYTKDFTDIQIEKYTTTGPSVRSNKKVDFAVCTLLPATGTNHQLTDQIAFGEQCDQSKIRFKAKVYRDDYAAKAGMHSPAGQQCLKDLNSGFMYGSPACTEARRLDQTYNNYELSAESDNLSETANQWINSARQWINHRVYPFTVKHIQGQSNPANNRATWTVKREPYTGASNMTFVLPSETLVALNVRRGDESFNQWKRFSPMTFAYSRVFYPLNAGGNFIRDAASLTSGGVTEARCYVGPDAVYTYDGAHYNYTINECPHVLMTDCHKKSEIAVTAHQGSEGQKIVTVIYGKDTVELDPTGYVTINGDKNEFKQLDKESRFEIREQGAKEIKAVVFPHADVLIMEIKKQNFFIKVQGSHIEMTAPQYLRGVCGDFNQDIAGEFKTPARCAVSDGELMAASFKLNSKGCSASNEDQEITRRLEKETETCQLIDQQYHTHLPEYDINAPTKCTRFEKLTYEGVSQKGQCESVEMNAYCQPGCKPFMMISKPFTFKCQGNLQDFSPKDKNPEPRVFEEMAQSILAYFPITKGTRWIWLGSLDLLRSSKLLHQLRRVATGGKKQHVHRTSMGHRGGQGGIAGLLAGMSSSAGSDRGIPVPSLRMSLTLAHQSKIRSMYCSRQSLASQEKSSPASEMGTPMMQNSGSNNPSRPDSSSSTTSSADWESGLSTVRRQPPISTSNGKASSSNARKVVDISAFNES</sequence>
<feature type="compositionally biased region" description="Polar residues" evidence="6">
    <location>
        <begin position="1839"/>
        <end position="1860"/>
    </location>
</feature>
<feature type="compositionally biased region" description="Low complexity" evidence="6">
    <location>
        <begin position="1753"/>
        <end position="1764"/>
    </location>
</feature>
<dbReference type="Pfam" id="PF01347">
    <property type="entry name" value="Vitellogenin_N"/>
    <property type="match status" value="1"/>
</dbReference>
<name>A0A8J2WLZ7_9CRUS</name>
<evidence type="ECO:0000256" key="4">
    <source>
        <dbReference type="ARBA" id="ARBA00023180"/>
    </source>
</evidence>
<dbReference type="FunFam" id="2.20.80.10:FF:000012">
    <property type="entry name" value="Uncharacterized protein VTG4"/>
    <property type="match status" value="1"/>
</dbReference>
<evidence type="ECO:0000256" key="6">
    <source>
        <dbReference type="SAM" id="MobiDB-lite"/>
    </source>
</evidence>
<evidence type="ECO:0000313" key="10">
    <source>
        <dbReference type="EMBL" id="CAH0111075.1"/>
    </source>
</evidence>
<dbReference type="Proteomes" id="UP000789390">
    <property type="component" value="Unassembled WGS sequence"/>
</dbReference>
<keyword evidence="3" id="KW-1015">Disulfide bond</keyword>
<dbReference type="SUPFAM" id="SSF56968">
    <property type="entry name" value="Lipovitellin-phosvitin complex, beta-sheet shell regions"/>
    <property type="match status" value="2"/>
</dbReference>
<feature type="compositionally biased region" description="Polar residues" evidence="6">
    <location>
        <begin position="1790"/>
        <end position="1804"/>
    </location>
</feature>
<dbReference type="InterPro" id="IPR050733">
    <property type="entry name" value="Vitellogenin/Apolipophorin"/>
</dbReference>
<dbReference type="InterPro" id="IPR001747">
    <property type="entry name" value="Vitellogenin_N"/>
</dbReference>
<evidence type="ECO:0000259" key="8">
    <source>
        <dbReference type="PROSITE" id="PS51211"/>
    </source>
</evidence>
<dbReference type="Gene3D" id="1.25.10.20">
    <property type="entry name" value="Vitellinogen, superhelical"/>
    <property type="match status" value="1"/>
</dbReference>
<dbReference type="PROSITE" id="PS51211">
    <property type="entry name" value="VITELLOGENIN"/>
    <property type="match status" value="1"/>
</dbReference>
<dbReference type="GO" id="GO:0005319">
    <property type="term" value="F:lipid transporter activity"/>
    <property type="evidence" value="ECO:0007669"/>
    <property type="project" value="InterPro"/>
</dbReference>
<dbReference type="SUPFAM" id="SSF48431">
    <property type="entry name" value="Lipovitellin-phosvitin complex, superhelical domain"/>
    <property type="match status" value="1"/>
</dbReference>
<dbReference type="Pfam" id="PF00094">
    <property type="entry name" value="VWD"/>
    <property type="match status" value="1"/>
</dbReference>
<gene>
    <name evidence="10" type="ORF">DGAL_LOCUS14685</name>
</gene>
<dbReference type="Pfam" id="PF09172">
    <property type="entry name" value="Vit_open_b-sht"/>
    <property type="match status" value="1"/>
</dbReference>
<dbReference type="SMART" id="SM00216">
    <property type="entry name" value="VWD"/>
    <property type="match status" value="1"/>
</dbReference>
<proteinExistence type="predicted"/>
<evidence type="ECO:0000313" key="11">
    <source>
        <dbReference type="Proteomes" id="UP000789390"/>
    </source>
</evidence>
<feature type="domain" description="VWFD" evidence="9">
    <location>
        <begin position="1409"/>
        <end position="1584"/>
    </location>
</feature>
<keyword evidence="2" id="KW-0758">Storage protein</keyword>
<feature type="chain" id="PRO_5035263781" description="Vitellogenin-1" evidence="7">
    <location>
        <begin position="18"/>
        <end position="1872"/>
    </location>
</feature>
<dbReference type="InterPro" id="IPR015255">
    <property type="entry name" value="Vitellinogen_open_b-sht"/>
</dbReference>
<dbReference type="Gene3D" id="2.30.230.10">
    <property type="entry name" value="Lipovitellin, beta-sheet shell regions, chain A"/>
    <property type="match status" value="1"/>
</dbReference>
<dbReference type="PANTHER" id="PTHR23345:SF15">
    <property type="entry name" value="VITELLOGENIN 1-RELATED"/>
    <property type="match status" value="1"/>
</dbReference>
<evidence type="ECO:0008006" key="12">
    <source>
        <dbReference type="Google" id="ProtNLM"/>
    </source>
</evidence>
<feature type="compositionally biased region" description="Basic residues" evidence="6">
    <location>
        <begin position="1733"/>
        <end position="1742"/>
    </location>
</feature>
<feature type="compositionally biased region" description="Low complexity" evidence="6">
    <location>
        <begin position="1815"/>
        <end position="1838"/>
    </location>
</feature>
<dbReference type="InterPro" id="IPR015816">
    <property type="entry name" value="Vitellinogen_b-sht_N"/>
</dbReference>
<evidence type="ECO:0000256" key="2">
    <source>
        <dbReference type="ARBA" id="ARBA00022761"/>
    </source>
</evidence>
<comment type="caution">
    <text evidence="10">The sequence shown here is derived from an EMBL/GenBank/DDBJ whole genome shotgun (WGS) entry which is preliminary data.</text>
</comment>
<dbReference type="EMBL" id="CAKKLH010000309">
    <property type="protein sequence ID" value="CAH0111075.1"/>
    <property type="molecule type" value="Genomic_DNA"/>
</dbReference>
<feature type="region of interest" description="Disordered" evidence="6">
    <location>
        <begin position="1732"/>
        <end position="1769"/>
    </location>
</feature>
<reference evidence="10" key="1">
    <citation type="submission" date="2021-11" db="EMBL/GenBank/DDBJ databases">
        <authorList>
            <person name="Schell T."/>
        </authorList>
    </citation>
    <scope>NUCLEOTIDE SEQUENCE</scope>
    <source>
        <strain evidence="10">M5</strain>
    </source>
</reference>
<keyword evidence="1 7" id="KW-0732">Signal</keyword>
<dbReference type="InterPro" id="IPR011030">
    <property type="entry name" value="Lipovitellin_superhlx_dom"/>
</dbReference>
<keyword evidence="4" id="KW-0325">Glycoprotein</keyword>
<feature type="region of interest" description="Disordered" evidence="6">
    <location>
        <begin position="1790"/>
        <end position="1872"/>
    </location>
</feature>